<evidence type="ECO:0000313" key="3">
    <source>
        <dbReference type="Proteomes" id="UP000076519"/>
    </source>
</evidence>
<feature type="transmembrane region" description="Helical" evidence="1">
    <location>
        <begin position="14"/>
        <end position="32"/>
    </location>
</feature>
<evidence type="ECO:0000256" key="1">
    <source>
        <dbReference type="SAM" id="Phobius"/>
    </source>
</evidence>
<dbReference type="PATRIC" id="fig|1359.32.peg.144"/>
<evidence type="ECO:0000313" key="2">
    <source>
        <dbReference type="EMBL" id="KZK06250.1"/>
    </source>
</evidence>
<sequence length="39" mass="4326">MSGLMSFKSVNKGIISYLMIFLLSAVSIFYISHKSVSLI</sequence>
<reference evidence="2 3" key="1">
    <citation type="submission" date="2015-08" db="EMBL/GenBank/DDBJ databases">
        <title>Draft Genome Sequences of 11 Lactococcus lactis subspecies cremoris strains.</title>
        <authorList>
            <person name="Wels M."/>
            <person name="Backus L."/>
            <person name="Boekhorst J."/>
            <person name="Dijkstra A."/>
            <person name="Beerthuizen M."/>
            <person name="Siezen R."/>
            <person name="Bachmann H."/>
            <person name="Van Hijum S."/>
        </authorList>
    </citation>
    <scope>NUCLEOTIDE SEQUENCE [LARGE SCALE GENOMIC DNA]</scope>
    <source>
        <strain evidence="2 3">KW10</strain>
    </source>
</reference>
<dbReference type="EMBL" id="LIYF01000021">
    <property type="protein sequence ID" value="KZK06250.1"/>
    <property type="molecule type" value="Genomic_DNA"/>
</dbReference>
<dbReference type="Proteomes" id="UP000076519">
    <property type="component" value="Unassembled WGS sequence"/>
</dbReference>
<keyword evidence="1" id="KW-0812">Transmembrane</keyword>
<name>A0A166JI21_LACLC</name>
<protein>
    <submittedName>
        <fullName evidence="2">Uncharacterized protein</fullName>
    </submittedName>
</protein>
<gene>
    <name evidence="2" type="ORF">AB996_1456</name>
</gene>
<keyword evidence="1" id="KW-1133">Transmembrane helix</keyword>
<comment type="caution">
    <text evidence="2">The sequence shown here is derived from an EMBL/GenBank/DDBJ whole genome shotgun (WGS) entry which is preliminary data.</text>
</comment>
<accession>A0A166JI21</accession>
<keyword evidence="1" id="KW-0472">Membrane</keyword>
<proteinExistence type="predicted"/>
<organism evidence="2 3">
    <name type="scientific">Lactococcus lactis subsp. cremoris</name>
    <name type="common">Streptococcus cremoris</name>
    <dbReference type="NCBI Taxonomy" id="1359"/>
    <lineage>
        <taxon>Bacteria</taxon>
        <taxon>Bacillati</taxon>
        <taxon>Bacillota</taxon>
        <taxon>Bacilli</taxon>
        <taxon>Lactobacillales</taxon>
        <taxon>Streptococcaceae</taxon>
        <taxon>Lactococcus</taxon>
    </lineage>
</organism>
<dbReference type="AlphaFoldDB" id="A0A166JI21"/>